<keyword evidence="2 7" id="KW-0812">Transmembrane</keyword>
<keyword evidence="10" id="KW-1185">Reference proteome</keyword>
<dbReference type="STRING" id="1314773.A0A3N2Q8E8"/>
<dbReference type="GO" id="GO:0022857">
    <property type="term" value="F:transmembrane transporter activity"/>
    <property type="evidence" value="ECO:0007669"/>
    <property type="project" value="InterPro"/>
</dbReference>
<dbReference type="RefSeq" id="XP_028470855.1">
    <property type="nucleotide sequence ID" value="XM_028607517.1"/>
</dbReference>
<keyword evidence="5" id="KW-0325">Glycoprotein</keyword>
<evidence type="ECO:0000259" key="8">
    <source>
        <dbReference type="PROSITE" id="PS50850"/>
    </source>
</evidence>
<name>A0A3N2Q8E8_SODAK</name>
<feature type="transmembrane region" description="Helical" evidence="7">
    <location>
        <begin position="429"/>
        <end position="449"/>
    </location>
</feature>
<sequence length="531" mass="57102">MQAIRHHEQDDGSVTRESPSQSDSEVRDGIEVLHDLELGGSRHDDDEKAKAEGDETSQDPNLVAWKEPFDSENPKQWSRRRKWAVVFCVSCFTFLSPVTSSMVAPALTDIGRDLNIPGSLEQALTMSIFVLAYAVGPLLFGPLSEVYGRIIILQLANVIFVAFNLGCGLCRTKAQMIAFRFLAGMGGSAPLAIGGGVLGDLFTPEERGRAMSIYTLTPLLGPAVGPIAGGFIAQETTWRWIFHSTTMLGAAIQVAGYFVLQETYAPVLLARRRDRLVRETGNAALRTEFDGPEEVRTVMVVATALTRPFRLLATQPIVQLLSLYMMYLYGLMYLVLSNFPALWTGVYGQPVGLAGLHYIALGVGLFLGAQLTAPAQDRVYAALKRRHGGVGRPEFRAPTMAPGAVLVPVGLLVYGWTAQARTHWAGPDVGAGVFAAGLVVGFQCVQGFLVDAYPRYAASAVGAATVLRSLAGFGFPLFAPSMYDRLGYGWGNTVLALVGVVIGWPGPALLWWYGEALRKRSPFAAGGGAGG</sequence>
<dbReference type="InterPro" id="IPR011701">
    <property type="entry name" value="MFS"/>
</dbReference>
<feature type="transmembrane region" description="Helical" evidence="7">
    <location>
        <begin position="456"/>
        <end position="478"/>
    </location>
</feature>
<dbReference type="Proteomes" id="UP000272025">
    <property type="component" value="Unassembled WGS sequence"/>
</dbReference>
<dbReference type="EMBL" id="ML119051">
    <property type="protein sequence ID" value="ROT43049.1"/>
    <property type="molecule type" value="Genomic_DNA"/>
</dbReference>
<reference evidence="9 10" key="1">
    <citation type="journal article" date="2018" name="Mol. Ecol.">
        <title>The obligate alkalophilic soda-lake fungus Sodiomyces alkalinus has shifted to a protein diet.</title>
        <authorList>
            <person name="Grum-Grzhimaylo A.A."/>
            <person name="Falkoski D.L."/>
            <person name="van den Heuvel J."/>
            <person name="Valero-Jimenez C.A."/>
            <person name="Min B."/>
            <person name="Choi I.G."/>
            <person name="Lipzen A."/>
            <person name="Daum C.G."/>
            <person name="Aanen D.K."/>
            <person name="Tsang A."/>
            <person name="Henrissat B."/>
            <person name="Bilanenko E.N."/>
            <person name="de Vries R.P."/>
            <person name="van Kan J.A.L."/>
            <person name="Grigoriev I.V."/>
            <person name="Debets A.J.M."/>
        </authorList>
    </citation>
    <scope>NUCLEOTIDE SEQUENCE [LARGE SCALE GENOMIC DNA]</scope>
    <source>
        <strain evidence="9 10">F11</strain>
    </source>
</reference>
<dbReference type="InterPro" id="IPR036259">
    <property type="entry name" value="MFS_trans_sf"/>
</dbReference>
<dbReference type="PANTHER" id="PTHR23502:SF60">
    <property type="entry name" value="MAJOR FACILITATOR SUPERFAMILY (MFS) PROFILE DOMAIN-CONTAINING PROTEIN-RELATED"/>
    <property type="match status" value="1"/>
</dbReference>
<dbReference type="GeneID" id="39575995"/>
<feature type="transmembrane region" description="Helical" evidence="7">
    <location>
        <begin position="490"/>
        <end position="513"/>
    </location>
</feature>
<gene>
    <name evidence="9" type="ORF">SODALDRAFT_266865</name>
</gene>
<feature type="transmembrane region" description="Helical" evidence="7">
    <location>
        <begin position="147"/>
        <end position="165"/>
    </location>
</feature>
<evidence type="ECO:0000256" key="5">
    <source>
        <dbReference type="ARBA" id="ARBA00023180"/>
    </source>
</evidence>
<dbReference type="PANTHER" id="PTHR23502">
    <property type="entry name" value="MAJOR FACILITATOR SUPERFAMILY"/>
    <property type="match status" value="1"/>
</dbReference>
<dbReference type="SUPFAM" id="SSF103473">
    <property type="entry name" value="MFS general substrate transporter"/>
    <property type="match status" value="1"/>
</dbReference>
<feature type="compositionally biased region" description="Basic and acidic residues" evidence="6">
    <location>
        <begin position="24"/>
        <end position="53"/>
    </location>
</feature>
<evidence type="ECO:0000256" key="2">
    <source>
        <dbReference type="ARBA" id="ARBA00022692"/>
    </source>
</evidence>
<dbReference type="OrthoDB" id="6770063at2759"/>
<keyword evidence="4 7" id="KW-0472">Membrane</keyword>
<dbReference type="AlphaFoldDB" id="A0A3N2Q8E8"/>
<dbReference type="FunFam" id="1.20.1250.20:FF:000011">
    <property type="entry name" value="MFS multidrug transporter, putative"/>
    <property type="match status" value="1"/>
</dbReference>
<feature type="transmembrane region" description="Helical" evidence="7">
    <location>
        <begin position="213"/>
        <end position="234"/>
    </location>
</feature>
<feature type="transmembrane region" description="Helical" evidence="7">
    <location>
        <begin position="395"/>
        <end position="417"/>
    </location>
</feature>
<organism evidence="9 10">
    <name type="scientific">Sodiomyces alkalinus (strain CBS 110278 / VKM F-3762 / F11)</name>
    <name type="common">Alkaliphilic filamentous fungus</name>
    <dbReference type="NCBI Taxonomy" id="1314773"/>
    <lineage>
        <taxon>Eukaryota</taxon>
        <taxon>Fungi</taxon>
        <taxon>Dikarya</taxon>
        <taxon>Ascomycota</taxon>
        <taxon>Pezizomycotina</taxon>
        <taxon>Sordariomycetes</taxon>
        <taxon>Hypocreomycetidae</taxon>
        <taxon>Glomerellales</taxon>
        <taxon>Plectosphaerellaceae</taxon>
        <taxon>Sodiomyces</taxon>
    </lineage>
</organism>
<dbReference type="CDD" id="cd17323">
    <property type="entry name" value="MFS_Tpo1_MDR_like"/>
    <property type="match status" value="1"/>
</dbReference>
<feature type="region of interest" description="Disordered" evidence="6">
    <location>
        <begin position="1"/>
        <end position="68"/>
    </location>
</feature>
<feature type="transmembrane region" description="Helical" evidence="7">
    <location>
        <begin position="240"/>
        <end position="260"/>
    </location>
</feature>
<evidence type="ECO:0000256" key="4">
    <source>
        <dbReference type="ARBA" id="ARBA00023136"/>
    </source>
</evidence>
<feature type="transmembrane region" description="Helical" evidence="7">
    <location>
        <begin position="177"/>
        <end position="201"/>
    </location>
</feature>
<dbReference type="Gene3D" id="1.20.1250.20">
    <property type="entry name" value="MFS general substrate transporter like domains"/>
    <property type="match status" value="1"/>
</dbReference>
<feature type="transmembrane region" description="Helical" evidence="7">
    <location>
        <begin position="356"/>
        <end position="375"/>
    </location>
</feature>
<accession>A0A3N2Q8E8</accession>
<feature type="transmembrane region" description="Helical" evidence="7">
    <location>
        <begin position="317"/>
        <end position="336"/>
    </location>
</feature>
<evidence type="ECO:0000256" key="6">
    <source>
        <dbReference type="SAM" id="MobiDB-lite"/>
    </source>
</evidence>
<evidence type="ECO:0000313" key="9">
    <source>
        <dbReference type="EMBL" id="ROT43049.1"/>
    </source>
</evidence>
<proteinExistence type="predicted"/>
<dbReference type="Pfam" id="PF07690">
    <property type="entry name" value="MFS_1"/>
    <property type="match status" value="1"/>
</dbReference>
<dbReference type="PROSITE" id="PS50850">
    <property type="entry name" value="MFS"/>
    <property type="match status" value="1"/>
</dbReference>
<protein>
    <submittedName>
        <fullName evidence="9">MFS general substrate transporter</fullName>
    </submittedName>
</protein>
<dbReference type="InterPro" id="IPR020846">
    <property type="entry name" value="MFS_dom"/>
</dbReference>
<feature type="transmembrane region" description="Helical" evidence="7">
    <location>
        <begin position="123"/>
        <end position="140"/>
    </location>
</feature>
<evidence type="ECO:0000256" key="7">
    <source>
        <dbReference type="SAM" id="Phobius"/>
    </source>
</evidence>
<dbReference type="GO" id="GO:0016020">
    <property type="term" value="C:membrane"/>
    <property type="evidence" value="ECO:0007669"/>
    <property type="project" value="UniProtKB-SubCell"/>
</dbReference>
<feature type="domain" description="Major facilitator superfamily (MFS) profile" evidence="8">
    <location>
        <begin position="85"/>
        <end position="518"/>
    </location>
</feature>
<feature type="compositionally biased region" description="Basic and acidic residues" evidence="6">
    <location>
        <begin position="1"/>
        <end position="14"/>
    </location>
</feature>
<evidence type="ECO:0000313" key="10">
    <source>
        <dbReference type="Proteomes" id="UP000272025"/>
    </source>
</evidence>
<keyword evidence="3 7" id="KW-1133">Transmembrane helix</keyword>
<evidence type="ECO:0000256" key="1">
    <source>
        <dbReference type="ARBA" id="ARBA00004141"/>
    </source>
</evidence>
<evidence type="ECO:0000256" key="3">
    <source>
        <dbReference type="ARBA" id="ARBA00022989"/>
    </source>
</evidence>
<comment type="subcellular location">
    <subcellularLocation>
        <location evidence="1">Membrane</location>
        <topology evidence="1">Multi-pass membrane protein</topology>
    </subcellularLocation>
</comment>
<feature type="transmembrane region" description="Helical" evidence="7">
    <location>
        <begin position="83"/>
        <end position="103"/>
    </location>
</feature>